<organism evidence="1 2">
    <name type="scientific">Pseudorhodoplanes sinuspersici</name>
    <dbReference type="NCBI Taxonomy" id="1235591"/>
    <lineage>
        <taxon>Bacteria</taxon>
        <taxon>Pseudomonadati</taxon>
        <taxon>Pseudomonadota</taxon>
        <taxon>Alphaproteobacteria</taxon>
        <taxon>Hyphomicrobiales</taxon>
        <taxon>Pseudorhodoplanes</taxon>
    </lineage>
</organism>
<evidence type="ECO:0000313" key="1">
    <source>
        <dbReference type="EMBL" id="ARP97762.1"/>
    </source>
</evidence>
<keyword evidence="2" id="KW-1185">Reference proteome</keyword>
<dbReference type="EMBL" id="CP021112">
    <property type="protein sequence ID" value="ARP97762.1"/>
    <property type="molecule type" value="Genomic_DNA"/>
</dbReference>
<evidence type="ECO:0000313" key="2">
    <source>
        <dbReference type="Proteomes" id="UP000194137"/>
    </source>
</evidence>
<dbReference type="AlphaFoldDB" id="A0A1W6ZKA9"/>
<dbReference type="RefSeq" id="WP_086086082.1">
    <property type="nucleotide sequence ID" value="NZ_CP021112.1"/>
</dbReference>
<proteinExistence type="predicted"/>
<dbReference type="KEGG" id="psin:CAK95_00710"/>
<gene>
    <name evidence="1" type="ORF">CAK95_00710</name>
</gene>
<protein>
    <submittedName>
        <fullName evidence="1">Uncharacterized protein</fullName>
    </submittedName>
</protein>
<accession>A0A1W6ZKA9</accession>
<dbReference type="Proteomes" id="UP000194137">
    <property type="component" value="Chromosome"/>
</dbReference>
<sequence>MFALTGMGQIIALADFRKEKLKAKLFKFADNQKPAIVETKTTTISAMRIFCRDLFVVLIDKFGYQNSINYSEITDVSPMLPVADIVRQAGWQVTEELPEDTSHVVISFRQPLART</sequence>
<reference evidence="1 2" key="1">
    <citation type="submission" date="2017-05" db="EMBL/GenBank/DDBJ databases">
        <title>Full genome sequence of Pseudorhodoplanes sinuspersici.</title>
        <authorList>
            <person name="Dastgheib S.M.M."/>
            <person name="Shavandi M."/>
            <person name="Tirandaz H."/>
        </authorList>
    </citation>
    <scope>NUCLEOTIDE SEQUENCE [LARGE SCALE GENOMIC DNA]</scope>
    <source>
        <strain evidence="1 2">RIPI110</strain>
    </source>
</reference>
<name>A0A1W6ZKA9_9HYPH</name>